<organism evidence="2 3">
    <name type="scientific">Gymnopilus dilepis</name>
    <dbReference type="NCBI Taxonomy" id="231916"/>
    <lineage>
        <taxon>Eukaryota</taxon>
        <taxon>Fungi</taxon>
        <taxon>Dikarya</taxon>
        <taxon>Basidiomycota</taxon>
        <taxon>Agaricomycotina</taxon>
        <taxon>Agaricomycetes</taxon>
        <taxon>Agaricomycetidae</taxon>
        <taxon>Agaricales</taxon>
        <taxon>Agaricineae</taxon>
        <taxon>Hymenogastraceae</taxon>
        <taxon>Gymnopilus</taxon>
    </lineage>
</organism>
<dbReference type="AlphaFoldDB" id="A0A409WDX4"/>
<dbReference type="InParanoid" id="A0A409WDX4"/>
<dbReference type="EMBL" id="NHYE01005126">
    <property type="protein sequence ID" value="PPQ76732.1"/>
    <property type="molecule type" value="Genomic_DNA"/>
</dbReference>
<keyword evidence="3" id="KW-1185">Reference proteome</keyword>
<feature type="compositionally biased region" description="Low complexity" evidence="1">
    <location>
        <begin position="238"/>
        <end position="248"/>
    </location>
</feature>
<comment type="caution">
    <text evidence="2">The sequence shown here is derived from an EMBL/GenBank/DDBJ whole genome shotgun (WGS) entry which is preliminary data.</text>
</comment>
<feature type="region of interest" description="Disordered" evidence="1">
    <location>
        <begin position="144"/>
        <end position="308"/>
    </location>
</feature>
<dbReference type="Proteomes" id="UP000284706">
    <property type="component" value="Unassembled WGS sequence"/>
</dbReference>
<feature type="region of interest" description="Disordered" evidence="1">
    <location>
        <begin position="80"/>
        <end position="107"/>
    </location>
</feature>
<accession>A0A409WDX4</accession>
<protein>
    <submittedName>
        <fullName evidence="2">Uncharacterized protein</fullName>
    </submittedName>
</protein>
<feature type="region of interest" description="Disordered" evidence="1">
    <location>
        <begin position="1"/>
        <end position="65"/>
    </location>
</feature>
<feature type="compositionally biased region" description="Acidic residues" evidence="1">
    <location>
        <begin position="144"/>
        <end position="167"/>
    </location>
</feature>
<proteinExistence type="predicted"/>
<name>A0A409WDX4_9AGAR</name>
<sequence>MPPKPKPKPKPRAKKGEQREPSPDLEIVEAPAPTKSRFVSKASAKVSPVVARASASSGPAGRARASVAARGLSVTMIKSSHKIKPGHVNDEAEEVEDNSSEIDPDVNEADVEEDVGFEDVEGSVIDVSDSEGSLVDFIVSDNEVEDEGLDNSSGEDLEALAPDDSEYPEPQVPIRVAGAKRPAPTTPPLSTRTTASKKARVGVRVDHRDSDVDLFGPVGSSRQVDLATPSRRKKAEKAATATASPTTEKVPKKTVEAATKRKFNLAGMKPRAGNPLPPVEESVADHGSETLSTSIPDPSETGPAPEKVPEVDAQDVDANDEAGAVVSLPLPVDPSPEVPITPKQKKIFNLSSLTKKDPNAVHLQDSRGCLRSGPSPDKCQVANPAQQSQIMKANGLYDDLPNLKAVNYAVTSSSGSKGYGLPTIDRVYERTRFQDFDIERALNAIIFVEDGRFVNLSRIAPSKLYARPSSWSQDGRYEICVSPTDTAICVSLVMVTKSNIRRPTESKYPACELQGRMFAEEFDRFVAVLGMVIGQDELTIAMYKDAMTFGTKGAKAVADSQSSGLTHTEPADDIAEYLDPSTSPTKRAGPETGRVLTYKEVPVKGNVPPLDSHDPIPAYDCRSMKDISFTKETFENVSKLPLYNGEIPADSLVMVGYVTYLQKRGVNFKIFTYARWILVLEAIDPPKDTIEEALAAS</sequence>
<evidence type="ECO:0000256" key="1">
    <source>
        <dbReference type="SAM" id="MobiDB-lite"/>
    </source>
</evidence>
<dbReference type="OrthoDB" id="3131251at2759"/>
<gene>
    <name evidence="2" type="ORF">CVT26_004426</name>
</gene>
<feature type="compositionally biased region" description="Acidic residues" evidence="1">
    <location>
        <begin position="91"/>
        <end position="107"/>
    </location>
</feature>
<feature type="compositionally biased region" description="Basic residues" evidence="1">
    <location>
        <begin position="1"/>
        <end position="13"/>
    </location>
</feature>
<reference evidence="2 3" key="1">
    <citation type="journal article" date="2018" name="Evol. Lett.">
        <title>Horizontal gene cluster transfer increased hallucinogenic mushroom diversity.</title>
        <authorList>
            <person name="Reynolds H.T."/>
            <person name="Vijayakumar V."/>
            <person name="Gluck-Thaler E."/>
            <person name="Korotkin H.B."/>
            <person name="Matheny P.B."/>
            <person name="Slot J.C."/>
        </authorList>
    </citation>
    <scope>NUCLEOTIDE SEQUENCE [LARGE SCALE GENOMIC DNA]</scope>
    <source>
        <strain evidence="2 3">SRW20</strain>
    </source>
</reference>
<feature type="compositionally biased region" description="Basic and acidic residues" evidence="1">
    <location>
        <begin position="249"/>
        <end position="259"/>
    </location>
</feature>
<feature type="compositionally biased region" description="Low complexity" evidence="1">
    <location>
        <begin position="39"/>
        <end position="65"/>
    </location>
</feature>
<evidence type="ECO:0000313" key="2">
    <source>
        <dbReference type="EMBL" id="PPQ76732.1"/>
    </source>
</evidence>
<evidence type="ECO:0000313" key="3">
    <source>
        <dbReference type="Proteomes" id="UP000284706"/>
    </source>
</evidence>